<feature type="transmembrane region" description="Helical" evidence="1">
    <location>
        <begin position="87"/>
        <end position="118"/>
    </location>
</feature>
<gene>
    <name evidence="2" type="ORF">CZ674_07145</name>
</gene>
<feature type="transmembrane region" description="Helical" evidence="1">
    <location>
        <begin position="196"/>
        <end position="221"/>
    </location>
</feature>
<dbReference type="EMBL" id="FUHU01000028">
    <property type="protein sequence ID" value="SJM60342.1"/>
    <property type="molecule type" value="Genomic_DNA"/>
</dbReference>
<protein>
    <submittedName>
        <fullName evidence="2">Putative integral membrane protein</fullName>
    </submittedName>
</protein>
<feature type="transmembrane region" description="Helical" evidence="1">
    <location>
        <begin position="260"/>
        <end position="281"/>
    </location>
</feature>
<organism evidence="2 3">
    <name type="scientific">Agrococcus casei LMG 22410</name>
    <dbReference type="NCBI Taxonomy" id="1255656"/>
    <lineage>
        <taxon>Bacteria</taxon>
        <taxon>Bacillati</taxon>
        <taxon>Actinomycetota</taxon>
        <taxon>Actinomycetes</taxon>
        <taxon>Micrococcales</taxon>
        <taxon>Microbacteriaceae</taxon>
        <taxon>Agrococcus</taxon>
    </lineage>
</organism>
<proteinExistence type="predicted"/>
<evidence type="ECO:0000313" key="3">
    <source>
        <dbReference type="Proteomes" id="UP000195787"/>
    </source>
</evidence>
<keyword evidence="1" id="KW-0812">Transmembrane</keyword>
<dbReference type="InterPro" id="IPR026898">
    <property type="entry name" value="PrsW"/>
</dbReference>
<keyword evidence="1" id="KW-1133">Transmembrane helix</keyword>
<keyword evidence="1" id="KW-0472">Membrane</keyword>
<sequence>MQSNNVTLPATRHTDSSRKLSLWLTVAFVVVLVLLTPVVVLYLSDAEGQRVSYQVLSSILALVPLAFVVWALHAIDKWEPEPLLIKVATLLWGGVGAILLTLLIAEIATGLLVGGGIIQTKPQLEFYGTVIQAPVVEEFAKAIPLLFIFLFMRRQLDGPIDGMVIAGLSAAGFAYTENIQYFSGSYIEAGDASLIFVVRGIMSPLTHAIFTALGFGLMMGLVAHKSRIWALVMFPAGWAISTFLHALWNGSSLLLGNSFFISYFIIQVPIAIGAALLVLMLRRSEAKLTRERLLDYSRAGWLSPEEVHRLSGGQGRSQLMRWARRNGVKAEMRRYIYAATRLAFNRQRAVTGRSFREHQGHEADSIARFTELRQSLLQRSHGNAQMGAPGGALASVSSPAHFGDEYFTGAGRSYPHRHPQQRP</sequence>
<evidence type="ECO:0000313" key="2">
    <source>
        <dbReference type="EMBL" id="SJM60342.1"/>
    </source>
</evidence>
<evidence type="ECO:0000256" key="1">
    <source>
        <dbReference type="SAM" id="Phobius"/>
    </source>
</evidence>
<feature type="transmembrane region" description="Helical" evidence="1">
    <location>
        <begin position="228"/>
        <end position="248"/>
    </location>
</feature>
<dbReference type="Proteomes" id="UP000195787">
    <property type="component" value="Unassembled WGS sequence"/>
</dbReference>
<dbReference type="AlphaFoldDB" id="A0A1R4FX96"/>
<dbReference type="PANTHER" id="PTHR36844:SF1">
    <property type="entry name" value="PROTEASE PRSW"/>
    <property type="match status" value="1"/>
</dbReference>
<dbReference type="PANTHER" id="PTHR36844">
    <property type="entry name" value="PROTEASE PRSW"/>
    <property type="match status" value="1"/>
</dbReference>
<accession>A0A1R4FX96</accession>
<feature type="transmembrane region" description="Helical" evidence="1">
    <location>
        <begin position="130"/>
        <end position="151"/>
    </location>
</feature>
<reference evidence="2 3" key="1">
    <citation type="submission" date="2017-02" db="EMBL/GenBank/DDBJ databases">
        <authorList>
            <person name="Peterson S.W."/>
        </authorList>
    </citation>
    <scope>NUCLEOTIDE SEQUENCE [LARGE SCALE GENOMIC DNA]</scope>
    <source>
        <strain evidence="2 3">LMG 22410</strain>
    </source>
</reference>
<feature type="transmembrane region" description="Helical" evidence="1">
    <location>
        <begin position="20"/>
        <end position="43"/>
    </location>
</feature>
<dbReference type="Pfam" id="PF13367">
    <property type="entry name" value="PrsW-protease"/>
    <property type="match status" value="1"/>
</dbReference>
<feature type="transmembrane region" description="Helical" evidence="1">
    <location>
        <begin position="55"/>
        <end position="75"/>
    </location>
</feature>
<name>A0A1R4FX96_9MICO</name>
<feature type="transmembrane region" description="Helical" evidence="1">
    <location>
        <begin position="158"/>
        <end position="176"/>
    </location>
</feature>
<dbReference type="GO" id="GO:0008233">
    <property type="term" value="F:peptidase activity"/>
    <property type="evidence" value="ECO:0007669"/>
    <property type="project" value="InterPro"/>
</dbReference>
<keyword evidence="3" id="KW-1185">Reference proteome</keyword>